<name>A0ABT9YNH4_9BACI</name>
<protein>
    <recommendedName>
        <fullName evidence="4">YuzL family protein</fullName>
    </recommendedName>
</protein>
<evidence type="ECO:0000313" key="2">
    <source>
        <dbReference type="EMBL" id="MDQ0209041.1"/>
    </source>
</evidence>
<dbReference type="Proteomes" id="UP001225034">
    <property type="component" value="Unassembled WGS sequence"/>
</dbReference>
<accession>A0ABT9YNH4</accession>
<proteinExistence type="predicted"/>
<dbReference type="EMBL" id="JAUSUA010000008">
    <property type="protein sequence ID" value="MDQ0209041.1"/>
    <property type="molecule type" value="Genomic_DNA"/>
</dbReference>
<keyword evidence="3" id="KW-1185">Reference proteome</keyword>
<organism evidence="2 3">
    <name type="scientific">Alkalicoccobacillus murimartini</name>
    <dbReference type="NCBI Taxonomy" id="171685"/>
    <lineage>
        <taxon>Bacteria</taxon>
        <taxon>Bacillati</taxon>
        <taxon>Bacillota</taxon>
        <taxon>Bacilli</taxon>
        <taxon>Bacillales</taxon>
        <taxon>Bacillaceae</taxon>
        <taxon>Alkalicoccobacillus</taxon>
    </lineage>
</organism>
<feature type="compositionally biased region" description="Basic residues" evidence="1">
    <location>
        <begin position="23"/>
        <end position="41"/>
    </location>
</feature>
<evidence type="ECO:0000256" key="1">
    <source>
        <dbReference type="SAM" id="MobiDB-lite"/>
    </source>
</evidence>
<evidence type="ECO:0008006" key="4">
    <source>
        <dbReference type="Google" id="ProtNLM"/>
    </source>
</evidence>
<gene>
    <name evidence="2" type="ORF">J2S05_003876</name>
</gene>
<sequence>MTKHSGGKVGAAGKALSNPKTSSKQKSKAAKTLNNHKTKNH</sequence>
<evidence type="ECO:0000313" key="3">
    <source>
        <dbReference type="Proteomes" id="UP001225034"/>
    </source>
</evidence>
<dbReference type="RefSeq" id="WP_306985600.1">
    <property type="nucleotide sequence ID" value="NZ_JAUSUA010000008.1"/>
</dbReference>
<feature type="region of interest" description="Disordered" evidence="1">
    <location>
        <begin position="1"/>
        <end position="41"/>
    </location>
</feature>
<comment type="caution">
    <text evidence="2">The sequence shown here is derived from an EMBL/GenBank/DDBJ whole genome shotgun (WGS) entry which is preliminary data.</text>
</comment>
<reference evidence="2 3" key="1">
    <citation type="submission" date="2023-07" db="EMBL/GenBank/DDBJ databases">
        <title>Genomic Encyclopedia of Type Strains, Phase IV (KMG-IV): sequencing the most valuable type-strain genomes for metagenomic binning, comparative biology and taxonomic classification.</title>
        <authorList>
            <person name="Goeker M."/>
        </authorList>
    </citation>
    <scope>NUCLEOTIDE SEQUENCE [LARGE SCALE GENOMIC DNA]</scope>
    <source>
        <strain evidence="2 3">DSM 19154</strain>
    </source>
</reference>